<keyword evidence="4" id="KW-1185">Reference proteome</keyword>
<evidence type="ECO:0000256" key="1">
    <source>
        <dbReference type="RuleBase" id="RU364038"/>
    </source>
</evidence>
<dbReference type="SUPFAM" id="SSF52833">
    <property type="entry name" value="Thioredoxin-like"/>
    <property type="match status" value="1"/>
</dbReference>
<dbReference type="Gene3D" id="3.40.30.10">
    <property type="entry name" value="Glutaredoxin"/>
    <property type="match status" value="1"/>
</dbReference>
<dbReference type="EMBL" id="JASSQD010000001">
    <property type="protein sequence ID" value="MDK9557947.1"/>
    <property type="molecule type" value="Genomic_DNA"/>
</dbReference>
<comment type="caution">
    <text evidence="3">The sequence shown here is derived from an EMBL/GenBank/DDBJ whole genome shotgun (WGS) entry which is preliminary data.</text>
</comment>
<reference evidence="3 4" key="1">
    <citation type="submission" date="2023-05" db="EMBL/GenBank/DDBJ databases">
        <title>Marinobacter albus sp. nov., a marine bacterium isolated from sand in a coastal intertidal zone of huludao.</title>
        <authorList>
            <person name="Deng T."/>
        </authorList>
    </citation>
    <scope>NUCLEOTIDE SEQUENCE [LARGE SCALE GENOMIC DNA]</scope>
    <source>
        <strain evidence="3 4">M216</strain>
    </source>
</reference>
<protein>
    <recommendedName>
        <fullName evidence="1">Thiol:disulfide interchange protein</fullName>
    </recommendedName>
</protein>
<sequence length="249" mass="27433">MRSLLKVIFLILPGLVFGQYPDAIQALVDEGLTVEAQFEAPGGLKGFVGRSKGQAVAMYLMPDGEHVVIGKMVDGFGQNVSAEHFRAWLPKPDLDSAWTELAKATWVAERAGEVKRIVYVFTDPNCGYCVVFREKAQSFLERGIELRHILVGVIQPSSLAKSASIIAADEPVKMLDFHDSQFPRDWLDGPENIPDALRTRIEDNNRLMESLAVSATPSVFYRNENGGVERIVGLPDDSALAESVFRVAN</sequence>
<evidence type="ECO:0000313" key="3">
    <source>
        <dbReference type="EMBL" id="MDK9557947.1"/>
    </source>
</evidence>
<accession>A0ABT7HDF1</accession>
<dbReference type="InterPro" id="IPR051470">
    <property type="entry name" value="Thiol:disulfide_interchange"/>
</dbReference>
<dbReference type="Gene3D" id="3.10.450.70">
    <property type="entry name" value="Disulphide bond isomerase, DsbC/G, N-terminal"/>
    <property type="match status" value="1"/>
</dbReference>
<dbReference type="PANTHER" id="PTHR35272">
    <property type="entry name" value="THIOL:DISULFIDE INTERCHANGE PROTEIN DSBC-RELATED"/>
    <property type="match status" value="1"/>
</dbReference>
<organism evidence="3 4">
    <name type="scientific">Marinobacter albus</name>
    <dbReference type="NCBI Taxonomy" id="3030833"/>
    <lineage>
        <taxon>Bacteria</taxon>
        <taxon>Pseudomonadati</taxon>
        <taxon>Pseudomonadota</taxon>
        <taxon>Gammaproteobacteria</taxon>
        <taxon>Pseudomonadales</taxon>
        <taxon>Marinobacteraceae</taxon>
        <taxon>Marinobacter</taxon>
    </lineage>
</organism>
<evidence type="ECO:0000259" key="2">
    <source>
        <dbReference type="Pfam" id="PF13098"/>
    </source>
</evidence>
<dbReference type="InterPro" id="IPR012336">
    <property type="entry name" value="Thioredoxin-like_fold"/>
</dbReference>
<comment type="subcellular location">
    <subcellularLocation>
        <location evidence="1">Periplasm</location>
    </subcellularLocation>
</comment>
<comment type="similarity">
    <text evidence="1">Belongs to the thioredoxin family. DsbC subfamily.</text>
</comment>
<keyword evidence="3" id="KW-0560">Oxidoreductase</keyword>
<name>A0ABT7HDF1_9GAMM</name>
<dbReference type="InterPro" id="IPR036249">
    <property type="entry name" value="Thioredoxin-like_sf"/>
</dbReference>
<keyword evidence="1" id="KW-0676">Redox-active center</keyword>
<dbReference type="Pfam" id="PF13098">
    <property type="entry name" value="Thioredoxin_2"/>
    <property type="match status" value="1"/>
</dbReference>
<gene>
    <name evidence="3" type="primary">dsbG</name>
    <name evidence="3" type="ORF">QQF73_09960</name>
</gene>
<keyword evidence="1" id="KW-0732">Signal</keyword>
<dbReference type="CDD" id="cd03020">
    <property type="entry name" value="DsbA_DsbC_DsbG"/>
    <property type="match status" value="1"/>
</dbReference>
<dbReference type="Proteomes" id="UP001223547">
    <property type="component" value="Unassembled WGS sequence"/>
</dbReference>
<keyword evidence="1" id="KW-0574">Periplasm</keyword>
<feature type="domain" description="Thioredoxin-like fold" evidence="2">
    <location>
        <begin position="111"/>
        <end position="234"/>
    </location>
</feature>
<dbReference type="SUPFAM" id="SSF54423">
    <property type="entry name" value="DsbC/DsbG N-terminal domain-like"/>
    <property type="match status" value="1"/>
</dbReference>
<dbReference type="InterPro" id="IPR009094">
    <property type="entry name" value="DiS-bond_isomerase_DsbC/G_N_sf"/>
</dbReference>
<comment type="function">
    <text evidence="1">Required for disulfide bond formation in some periplasmic proteins. Acts by transferring its disulfide bond to other proteins and is reduced in the process.</text>
</comment>
<dbReference type="RefSeq" id="WP_219865624.1">
    <property type="nucleotide sequence ID" value="NZ_JASSQD010000001.1"/>
</dbReference>
<dbReference type="PANTHER" id="PTHR35272:SF4">
    <property type="entry name" value="THIOL:DISULFIDE INTERCHANGE PROTEIN DSBG"/>
    <property type="match status" value="1"/>
</dbReference>
<evidence type="ECO:0000313" key="4">
    <source>
        <dbReference type="Proteomes" id="UP001223547"/>
    </source>
</evidence>
<dbReference type="GO" id="GO:0016491">
    <property type="term" value="F:oxidoreductase activity"/>
    <property type="evidence" value="ECO:0007669"/>
    <property type="project" value="UniProtKB-KW"/>
</dbReference>
<dbReference type="NCBIfam" id="NF008657">
    <property type="entry name" value="PRK11657.1"/>
    <property type="match status" value="1"/>
</dbReference>
<dbReference type="InterPro" id="IPR033954">
    <property type="entry name" value="DiS-bond_Isoase_DsbC/G"/>
</dbReference>
<proteinExistence type="inferred from homology"/>